<gene>
    <name evidence="6" type="ORF">PQ455_14550</name>
</gene>
<dbReference type="Pfam" id="PF00126">
    <property type="entry name" value="HTH_1"/>
    <property type="match status" value="1"/>
</dbReference>
<keyword evidence="2" id="KW-0805">Transcription regulation</keyword>
<dbReference type="RefSeq" id="WP_273686818.1">
    <property type="nucleotide sequence ID" value="NZ_CP117411.1"/>
</dbReference>
<evidence type="ECO:0000313" key="6">
    <source>
        <dbReference type="EMBL" id="WCT72845.1"/>
    </source>
</evidence>
<dbReference type="PANTHER" id="PTHR30537">
    <property type="entry name" value="HTH-TYPE TRANSCRIPTIONAL REGULATOR"/>
    <property type="match status" value="1"/>
</dbReference>
<dbReference type="InterPro" id="IPR036390">
    <property type="entry name" value="WH_DNA-bd_sf"/>
</dbReference>
<keyword evidence="7" id="KW-1185">Reference proteome</keyword>
<feature type="domain" description="HTH lysR-type" evidence="5">
    <location>
        <begin position="1"/>
        <end position="58"/>
    </location>
</feature>
<sequence length="292" mass="31986">MDWDDLRIFATVARARQIGRAAAQLGIDPTTAGRRLRRLEKAVGQTLLEQRRDGQRLTEAGEALFARAEAVARMLDGVDEGDGETGRGLLRVSASEGFGGWFVAPRLGDFTAANPGVRVDLVATSGFLSPSRRETDVAIMLARPRRGPVVTRKLIDYGLGLYAARAYFADAPPADTVTDLRRHPLIGYIPDLMYAPELDYLDEVEPGLEPALRSSSIIAQYRLAEAGAGIAVLPCFIADGDPALMRVLPQVAIRRAFWLVVHQDTRAVPRVRRFVEWLTALAEAERGRLAGR</sequence>
<reference evidence="6 7" key="1">
    <citation type="submission" date="2023-02" db="EMBL/GenBank/DDBJ databases">
        <title>Genome sequence of Sphingomonas naphthae.</title>
        <authorList>
            <person name="Kim S."/>
            <person name="Heo J."/>
            <person name="Kwon S.-W."/>
        </authorList>
    </citation>
    <scope>NUCLEOTIDE SEQUENCE [LARGE SCALE GENOMIC DNA]</scope>
    <source>
        <strain evidence="6 7">KACC 18716</strain>
    </source>
</reference>
<dbReference type="Pfam" id="PF03466">
    <property type="entry name" value="LysR_substrate"/>
    <property type="match status" value="1"/>
</dbReference>
<dbReference type="InterPro" id="IPR000847">
    <property type="entry name" value="LysR_HTH_N"/>
</dbReference>
<proteinExistence type="inferred from homology"/>
<dbReference type="PROSITE" id="PS50931">
    <property type="entry name" value="HTH_LYSR"/>
    <property type="match status" value="1"/>
</dbReference>
<keyword evidence="4" id="KW-0804">Transcription</keyword>
<evidence type="ECO:0000256" key="1">
    <source>
        <dbReference type="ARBA" id="ARBA00009437"/>
    </source>
</evidence>
<evidence type="ECO:0000256" key="2">
    <source>
        <dbReference type="ARBA" id="ARBA00023015"/>
    </source>
</evidence>
<dbReference type="Gene3D" id="1.10.10.10">
    <property type="entry name" value="Winged helix-like DNA-binding domain superfamily/Winged helix DNA-binding domain"/>
    <property type="match status" value="1"/>
</dbReference>
<dbReference type="InterPro" id="IPR036388">
    <property type="entry name" value="WH-like_DNA-bd_sf"/>
</dbReference>
<dbReference type="InterPro" id="IPR058163">
    <property type="entry name" value="LysR-type_TF_proteobact-type"/>
</dbReference>
<protein>
    <submittedName>
        <fullName evidence="6">LysR family transcriptional regulator</fullName>
    </submittedName>
</protein>
<dbReference type="InterPro" id="IPR005119">
    <property type="entry name" value="LysR_subst-bd"/>
</dbReference>
<keyword evidence="3" id="KW-0238">DNA-binding</keyword>
<dbReference type="SUPFAM" id="SSF53850">
    <property type="entry name" value="Periplasmic binding protein-like II"/>
    <property type="match status" value="1"/>
</dbReference>
<name>A0ABY7TI53_9SPHN</name>
<dbReference type="PANTHER" id="PTHR30537:SF3">
    <property type="entry name" value="TRANSCRIPTIONAL REGULATORY PROTEIN"/>
    <property type="match status" value="1"/>
</dbReference>
<evidence type="ECO:0000313" key="7">
    <source>
        <dbReference type="Proteomes" id="UP001220395"/>
    </source>
</evidence>
<dbReference type="Proteomes" id="UP001220395">
    <property type="component" value="Chromosome"/>
</dbReference>
<dbReference type="Gene3D" id="3.40.190.290">
    <property type="match status" value="1"/>
</dbReference>
<evidence type="ECO:0000256" key="4">
    <source>
        <dbReference type="ARBA" id="ARBA00023163"/>
    </source>
</evidence>
<dbReference type="EMBL" id="CP117411">
    <property type="protein sequence ID" value="WCT72845.1"/>
    <property type="molecule type" value="Genomic_DNA"/>
</dbReference>
<accession>A0ABY7TI53</accession>
<comment type="similarity">
    <text evidence="1">Belongs to the LysR transcriptional regulatory family.</text>
</comment>
<evidence type="ECO:0000259" key="5">
    <source>
        <dbReference type="PROSITE" id="PS50931"/>
    </source>
</evidence>
<dbReference type="SUPFAM" id="SSF46785">
    <property type="entry name" value="Winged helix' DNA-binding domain"/>
    <property type="match status" value="1"/>
</dbReference>
<organism evidence="6 7">
    <name type="scientific">Sphingomonas naphthae</name>
    <dbReference type="NCBI Taxonomy" id="1813468"/>
    <lineage>
        <taxon>Bacteria</taxon>
        <taxon>Pseudomonadati</taxon>
        <taxon>Pseudomonadota</taxon>
        <taxon>Alphaproteobacteria</taxon>
        <taxon>Sphingomonadales</taxon>
        <taxon>Sphingomonadaceae</taxon>
        <taxon>Sphingomonas</taxon>
    </lineage>
</organism>
<evidence type="ECO:0000256" key="3">
    <source>
        <dbReference type="ARBA" id="ARBA00023125"/>
    </source>
</evidence>